<name>F8PP05_SERL3</name>
<feature type="compositionally biased region" description="Gly residues" evidence="1">
    <location>
        <begin position="38"/>
        <end position="49"/>
    </location>
</feature>
<protein>
    <recommendedName>
        <fullName evidence="2">Protein argonaute N-terminal domain-containing protein</fullName>
    </recommendedName>
</protein>
<organism evidence="4">
    <name type="scientific">Serpula lacrymans var. lacrymans (strain S7.3)</name>
    <name type="common">Dry rot fungus</name>
    <dbReference type="NCBI Taxonomy" id="936435"/>
    <lineage>
        <taxon>Eukaryota</taxon>
        <taxon>Fungi</taxon>
        <taxon>Dikarya</taxon>
        <taxon>Basidiomycota</taxon>
        <taxon>Agaricomycotina</taxon>
        <taxon>Agaricomycetes</taxon>
        <taxon>Agaricomycetidae</taxon>
        <taxon>Boletales</taxon>
        <taxon>Coniophorineae</taxon>
        <taxon>Serpulaceae</taxon>
        <taxon>Serpula</taxon>
    </lineage>
</organism>
<dbReference type="InterPro" id="IPR032474">
    <property type="entry name" value="Argonaute_N"/>
</dbReference>
<proteinExistence type="predicted"/>
<dbReference type="Proteomes" id="UP000008063">
    <property type="component" value="Unassembled WGS sequence"/>
</dbReference>
<dbReference type="InParanoid" id="F8PP05"/>
<dbReference type="OMA" id="GPSIADY"/>
<gene>
    <name evidence="3" type="ORF">SERLA73DRAFT_49361</name>
</gene>
<evidence type="ECO:0000256" key="1">
    <source>
        <dbReference type="SAM" id="MobiDB-lite"/>
    </source>
</evidence>
<dbReference type="AlphaFoldDB" id="F8PP05"/>
<feature type="region of interest" description="Disordered" evidence="1">
    <location>
        <begin position="1"/>
        <end position="59"/>
    </location>
</feature>
<evidence type="ECO:0000259" key="2">
    <source>
        <dbReference type="Pfam" id="PF16486"/>
    </source>
</evidence>
<dbReference type="STRING" id="936435.F8PP05"/>
<dbReference type="HOGENOM" id="CLU_1462176_0_0_1"/>
<dbReference type="EMBL" id="GL945477">
    <property type="protein sequence ID" value="EGO01882.1"/>
    <property type="molecule type" value="Genomic_DNA"/>
</dbReference>
<evidence type="ECO:0000313" key="4">
    <source>
        <dbReference type="Proteomes" id="UP000008063"/>
    </source>
</evidence>
<feature type="compositionally biased region" description="Gly residues" evidence="1">
    <location>
        <begin position="13"/>
        <end position="24"/>
    </location>
</feature>
<accession>F8PP05</accession>
<keyword evidence="4" id="KW-1185">Reference proteome</keyword>
<evidence type="ECO:0000313" key="3">
    <source>
        <dbReference type="EMBL" id="EGO01882.1"/>
    </source>
</evidence>
<dbReference type="Pfam" id="PF16486">
    <property type="entry name" value="ArgoN"/>
    <property type="match status" value="1"/>
</dbReference>
<feature type="domain" description="Protein argonaute N-terminal" evidence="2">
    <location>
        <begin position="90"/>
        <end position="165"/>
    </location>
</feature>
<feature type="compositionally biased region" description="Pro residues" evidence="1">
    <location>
        <begin position="25"/>
        <end position="37"/>
    </location>
</feature>
<feature type="compositionally biased region" description="Pro residues" evidence="1">
    <location>
        <begin position="1"/>
        <end position="12"/>
    </location>
</feature>
<sequence length="185" mass="19257">MPPRAAAPPGGPPRGGRGRGGGPPGGGPPRGGPPRGGPPRGGGPPGRGGGPPPPAVRGPVVVATSTGALPDRHVQTVGVKRSDYGRAGRVIPIASNFFNITLPENIIYHYDVISPSEKTLPARLNMELIKHLQTIDAPNVFTPPAVYDGRKNMFASRRLALGATDSQEVYRCTRRCAIQLISSLV</sequence>
<reference evidence="4" key="1">
    <citation type="journal article" date="2011" name="Science">
        <title>The plant cell wall-decomposing machinery underlies the functional diversity of forest fungi.</title>
        <authorList>
            <person name="Eastwood D.C."/>
            <person name="Floudas D."/>
            <person name="Binder M."/>
            <person name="Majcherczyk A."/>
            <person name="Schneider P."/>
            <person name="Aerts A."/>
            <person name="Asiegbu F.O."/>
            <person name="Baker S.E."/>
            <person name="Barry K."/>
            <person name="Bendiksby M."/>
            <person name="Blumentritt M."/>
            <person name="Coutinho P.M."/>
            <person name="Cullen D."/>
            <person name="de Vries R.P."/>
            <person name="Gathman A."/>
            <person name="Goodell B."/>
            <person name="Henrissat B."/>
            <person name="Ihrmark K."/>
            <person name="Kauserud H."/>
            <person name="Kohler A."/>
            <person name="LaButti K."/>
            <person name="Lapidus A."/>
            <person name="Lavin J.L."/>
            <person name="Lee Y.-H."/>
            <person name="Lindquist E."/>
            <person name="Lilly W."/>
            <person name="Lucas S."/>
            <person name="Morin E."/>
            <person name="Murat C."/>
            <person name="Oguiza J.A."/>
            <person name="Park J."/>
            <person name="Pisabarro A.G."/>
            <person name="Riley R."/>
            <person name="Rosling A."/>
            <person name="Salamov A."/>
            <person name="Schmidt O."/>
            <person name="Schmutz J."/>
            <person name="Skrede I."/>
            <person name="Stenlid J."/>
            <person name="Wiebenga A."/>
            <person name="Xie X."/>
            <person name="Kuees U."/>
            <person name="Hibbett D.S."/>
            <person name="Hoffmeister D."/>
            <person name="Hoegberg N."/>
            <person name="Martin F."/>
            <person name="Grigoriev I.V."/>
            <person name="Watkinson S.C."/>
        </authorList>
    </citation>
    <scope>NUCLEOTIDE SEQUENCE [LARGE SCALE GENOMIC DNA]</scope>
    <source>
        <strain evidence="4">strain S7.3</strain>
    </source>
</reference>